<dbReference type="Gene3D" id="3.20.20.100">
    <property type="entry name" value="NADP-dependent oxidoreductase domain"/>
    <property type="match status" value="1"/>
</dbReference>
<keyword evidence="3" id="KW-0411">Iron-sulfur</keyword>
<keyword evidence="2" id="KW-0408">Iron</keyword>
<dbReference type="PANTHER" id="PTHR43312">
    <property type="entry name" value="D-THREO-ALDOSE 1-DEHYDROGENASE"/>
    <property type="match status" value="1"/>
</dbReference>
<dbReference type="Proteomes" id="UP000601522">
    <property type="component" value="Unassembled WGS sequence"/>
</dbReference>
<dbReference type="InterPro" id="IPR023210">
    <property type="entry name" value="NADP_OxRdtase_dom"/>
</dbReference>
<dbReference type="PRINTS" id="PR00069">
    <property type="entry name" value="ALDKETRDTASE"/>
</dbReference>
<evidence type="ECO:0000313" key="6">
    <source>
        <dbReference type="Proteomes" id="UP000601522"/>
    </source>
</evidence>
<proteinExistence type="predicted"/>
<dbReference type="PROSITE" id="PS51379">
    <property type="entry name" value="4FE4S_FER_2"/>
    <property type="match status" value="1"/>
</dbReference>
<reference evidence="5 6" key="1">
    <citation type="submission" date="2020-08" db="EMBL/GenBank/DDBJ databases">
        <title>Genome public.</title>
        <authorList>
            <person name="Liu C."/>
            <person name="Sun Q."/>
        </authorList>
    </citation>
    <scope>NUCLEOTIDE SEQUENCE [LARGE SCALE GENOMIC DNA]</scope>
    <source>
        <strain evidence="5 6">NSJ-26</strain>
    </source>
</reference>
<dbReference type="GO" id="GO:0016491">
    <property type="term" value="F:oxidoreductase activity"/>
    <property type="evidence" value="ECO:0007669"/>
    <property type="project" value="InterPro"/>
</dbReference>
<organism evidence="5 6">
    <name type="scientific">Wansuia hejianensis</name>
    <dbReference type="NCBI Taxonomy" id="2763667"/>
    <lineage>
        <taxon>Bacteria</taxon>
        <taxon>Bacillati</taxon>
        <taxon>Bacillota</taxon>
        <taxon>Clostridia</taxon>
        <taxon>Lachnospirales</taxon>
        <taxon>Lachnospiraceae</taxon>
        <taxon>Wansuia</taxon>
    </lineage>
</organism>
<dbReference type="InterPro" id="IPR053135">
    <property type="entry name" value="AKR2_Oxidoreductase"/>
</dbReference>
<gene>
    <name evidence="5" type="ORF">H8689_03410</name>
</gene>
<dbReference type="SUPFAM" id="SSF51430">
    <property type="entry name" value="NAD(P)-linked oxidoreductase"/>
    <property type="match status" value="1"/>
</dbReference>
<dbReference type="InterPro" id="IPR036812">
    <property type="entry name" value="NAD(P)_OxRdtase_dom_sf"/>
</dbReference>
<dbReference type="RefSeq" id="WP_249323010.1">
    <property type="nucleotide sequence ID" value="NZ_JACRTK010000001.1"/>
</dbReference>
<comment type="caution">
    <text evidence="5">The sequence shown here is derived from an EMBL/GenBank/DDBJ whole genome shotgun (WGS) entry which is preliminary data.</text>
</comment>
<dbReference type="CDD" id="cd19096">
    <property type="entry name" value="AKR_Fe-S_oxidoreductase"/>
    <property type="match status" value="1"/>
</dbReference>
<evidence type="ECO:0000313" key="5">
    <source>
        <dbReference type="EMBL" id="MBC8590188.1"/>
    </source>
</evidence>
<dbReference type="GO" id="GO:0046872">
    <property type="term" value="F:metal ion binding"/>
    <property type="evidence" value="ECO:0007669"/>
    <property type="project" value="UniProtKB-KW"/>
</dbReference>
<dbReference type="PROSITE" id="PS51257">
    <property type="entry name" value="PROKAR_LIPOPROTEIN"/>
    <property type="match status" value="1"/>
</dbReference>
<evidence type="ECO:0000256" key="1">
    <source>
        <dbReference type="ARBA" id="ARBA00022723"/>
    </source>
</evidence>
<evidence type="ECO:0000256" key="3">
    <source>
        <dbReference type="ARBA" id="ARBA00023014"/>
    </source>
</evidence>
<name>A0A926IN01_9FIRM</name>
<dbReference type="Pfam" id="PF00248">
    <property type="entry name" value="Aldo_ket_red"/>
    <property type="match status" value="1"/>
</dbReference>
<dbReference type="EMBL" id="JACRTK010000001">
    <property type="protein sequence ID" value="MBC8590188.1"/>
    <property type="molecule type" value="Genomic_DNA"/>
</dbReference>
<dbReference type="AlphaFoldDB" id="A0A926IN01"/>
<dbReference type="PROSITE" id="PS00198">
    <property type="entry name" value="4FE4S_FER_1"/>
    <property type="match status" value="1"/>
</dbReference>
<keyword evidence="6" id="KW-1185">Reference proteome</keyword>
<protein>
    <submittedName>
        <fullName evidence="5">Aldo/keto reductase</fullName>
    </submittedName>
</protein>
<dbReference type="InterPro" id="IPR017900">
    <property type="entry name" value="4Fe4S_Fe_S_CS"/>
</dbReference>
<evidence type="ECO:0000256" key="2">
    <source>
        <dbReference type="ARBA" id="ARBA00023004"/>
    </source>
</evidence>
<dbReference type="PANTHER" id="PTHR43312:SF2">
    <property type="entry name" value="OXIDOREDUCTASE"/>
    <property type="match status" value="1"/>
</dbReference>
<sequence>MHYRSITKDNIQISPLGFGCMRFPILDNDSGKIDEGKAIEMLRYAIDNGVNYIDTAYPYHKGNSEYLVGKALKDGYRQKVYLATKLPSWLMKTYEDFDRYLEEQLEKLDTEYIDFYLLHSLNKKHWKKLKQLNVFNFLEKAQEVGKIKYIGFSFHDDLDVFKEIVDYYDWDFCQIQLNYVDRDYQAGLEGLKYAYEREISTIIMEPIKGGKLVNPSPEIKELWDENHIKRTPADWALRWVLNHKEVSLLLSGMSNLEQVKENISTVSDASPNHLSTNELDIIDKVTKIYEEKTKVGCTSCEYCLPCPEDVAIPEVFQVYNELSIFGTEESSKNMYKNYIEKEIDASRCIECGRCETLCPQNLEIIEHLKEAHEVLALVPSK</sequence>
<accession>A0A926IN01</accession>
<dbReference type="InterPro" id="IPR020471">
    <property type="entry name" value="AKR"/>
</dbReference>
<dbReference type="GO" id="GO:0051536">
    <property type="term" value="F:iron-sulfur cluster binding"/>
    <property type="evidence" value="ECO:0007669"/>
    <property type="project" value="UniProtKB-KW"/>
</dbReference>
<evidence type="ECO:0000259" key="4">
    <source>
        <dbReference type="PROSITE" id="PS51379"/>
    </source>
</evidence>
<feature type="domain" description="4Fe-4S ferredoxin-type" evidence="4">
    <location>
        <begin position="339"/>
        <end position="367"/>
    </location>
</feature>
<dbReference type="InterPro" id="IPR017896">
    <property type="entry name" value="4Fe4S_Fe-S-bd"/>
</dbReference>
<dbReference type="SUPFAM" id="SSF46548">
    <property type="entry name" value="alpha-helical ferredoxin"/>
    <property type="match status" value="1"/>
</dbReference>
<keyword evidence="1" id="KW-0479">Metal-binding</keyword>
<dbReference type="Pfam" id="PF13187">
    <property type="entry name" value="Fer4_9"/>
    <property type="match status" value="1"/>
</dbReference>